<name>A0ABX6SZI8_9SPHN</name>
<proteinExistence type="predicted"/>
<dbReference type="EMBL" id="CP060780">
    <property type="protein sequence ID" value="QNP42865.1"/>
    <property type="molecule type" value="Genomic_DNA"/>
</dbReference>
<accession>A0ABX6SZI8</accession>
<organism evidence="2 3">
    <name type="scientific">Sphingomonas daechungensis</name>
    <dbReference type="NCBI Taxonomy" id="1176646"/>
    <lineage>
        <taxon>Bacteria</taxon>
        <taxon>Pseudomonadati</taxon>
        <taxon>Pseudomonadota</taxon>
        <taxon>Alphaproteobacteria</taxon>
        <taxon>Sphingomonadales</taxon>
        <taxon>Sphingomonadaceae</taxon>
        <taxon>Sphingomonas</taxon>
    </lineage>
</organism>
<evidence type="ECO:0000313" key="3">
    <source>
        <dbReference type="Proteomes" id="UP000516134"/>
    </source>
</evidence>
<evidence type="ECO:0000313" key="2">
    <source>
        <dbReference type="EMBL" id="QNP42865.1"/>
    </source>
</evidence>
<evidence type="ECO:0000259" key="1">
    <source>
        <dbReference type="Pfam" id="PF21082"/>
    </source>
</evidence>
<dbReference type="Proteomes" id="UP000516134">
    <property type="component" value="Chromosome"/>
</dbReference>
<reference evidence="2 3" key="1">
    <citation type="submission" date="2020-08" db="EMBL/GenBank/DDBJ databases">
        <title>Genome sequence of Sphingomonas daechungensis KACC 18115T.</title>
        <authorList>
            <person name="Hyun D.-W."/>
            <person name="Bae J.-W."/>
        </authorList>
    </citation>
    <scope>NUCLEOTIDE SEQUENCE [LARGE SCALE GENOMIC DNA]</scope>
    <source>
        <strain evidence="2 3">KACC 18115</strain>
    </source>
</reference>
<dbReference type="InterPro" id="IPR011066">
    <property type="entry name" value="MscS_channel_C_sf"/>
</dbReference>
<dbReference type="InterPro" id="IPR049278">
    <property type="entry name" value="MS_channel_C"/>
</dbReference>
<dbReference type="Pfam" id="PF21082">
    <property type="entry name" value="MS_channel_3rd"/>
    <property type="match status" value="1"/>
</dbReference>
<gene>
    <name evidence="2" type="ORF">H9L15_12505</name>
</gene>
<feature type="domain" description="Mechanosensitive ion channel MscS C-terminal" evidence="1">
    <location>
        <begin position="25"/>
        <end position="107"/>
    </location>
</feature>
<sequence>MANTKLLEQELHNVTDARVRRTWLPFGLVYQTSSETLERLPEIVAGPVDAVKNCKLVRCCALAFGPSSIDCEIVYDDRTRDPDSLARHRSEIIVNVKRAFESEGIAFAYPTQTSFTAAPDGSFIMPYAERGASGSEG</sequence>
<dbReference type="Gene3D" id="3.30.70.100">
    <property type="match status" value="1"/>
</dbReference>
<keyword evidence="3" id="KW-1185">Reference proteome</keyword>
<protein>
    <submittedName>
        <fullName evidence="2">Mechanosensitive ion channel family protein</fullName>
    </submittedName>
</protein>
<dbReference type="SUPFAM" id="SSF82689">
    <property type="entry name" value="Mechanosensitive channel protein MscS (YggB), C-terminal domain"/>
    <property type="match status" value="1"/>
</dbReference>